<keyword evidence="3" id="KW-0964">Secreted</keyword>
<dbReference type="SUPFAM" id="SSF50685">
    <property type="entry name" value="Barwin-like endoglucanases"/>
    <property type="match status" value="1"/>
</dbReference>
<comment type="subcellular location">
    <subcellularLocation>
        <location evidence="1">Secreted</location>
    </subcellularLocation>
</comment>
<protein>
    <recommendedName>
        <fullName evidence="7">Cerato-platanin</fullName>
    </recommendedName>
</protein>
<feature type="signal peptide" evidence="4">
    <location>
        <begin position="1"/>
        <end position="19"/>
    </location>
</feature>
<dbReference type="Gene3D" id="2.40.40.10">
    <property type="entry name" value="RlpA-like domain"/>
    <property type="match status" value="1"/>
</dbReference>
<sequence length="145" mass="15136">MKFFATLAPIAALATFAQAVSTTFDPVYDNRDQSLDTVECSTGSNGMINKGFTTFGSLPTFPNIGGAPAITDFNDPDCGSCWNLTFTNTKGVKKSVVITAIDVSGPNFNIGETAMNTLTGNQAEQLGIVPVTATRLANSACGLKN</sequence>
<gene>
    <name evidence="5" type="ORF">D9619_010434</name>
</gene>
<proteinExistence type="inferred from homology"/>
<evidence type="ECO:0000256" key="4">
    <source>
        <dbReference type="SAM" id="SignalP"/>
    </source>
</evidence>
<evidence type="ECO:0000256" key="2">
    <source>
        <dbReference type="ARBA" id="ARBA00010421"/>
    </source>
</evidence>
<dbReference type="OrthoDB" id="4898945at2759"/>
<dbReference type="Pfam" id="PF07249">
    <property type="entry name" value="Cerato-platanin"/>
    <property type="match status" value="1"/>
</dbReference>
<dbReference type="CDD" id="cd22778">
    <property type="entry name" value="DPBB_CEPL-like"/>
    <property type="match status" value="1"/>
</dbReference>
<comment type="caution">
    <text evidence="5">The sequence shown here is derived from an EMBL/GenBank/DDBJ whole genome shotgun (WGS) entry which is preliminary data.</text>
</comment>
<evidence type="ECO:0000256" key="1">
    <source>
        <dbReference type="ARBA" id="ARBA00004613"/>
    </source>
</evidence>
<evidence type="ECO:0000256" key="3">
    <source>
        <dbReference type="ARBA" id="ARBA00022525"/>
    </source>
</evidence>
<accession>A0A8H5ES00</accession>
<keyword evidence="6" id="KW-1185">Reference proteome</keyword>
<keyword evidence="4" id="KW-0732">Signal</keyword>
<dbReference type="GO" id="GO:0005576">
    <property type="term" value="C:extracellular region"/>
    <property type="evidence" value="ECO:0007669"/>
    <property type="project" value="UniProtKB-SubCell"/>
</dbReference>
<evidence type="ECO:0000313" key="5">
    <source>
        <dbReference type="EMBL" id="KAF5310240.1"/>
    </source>
</evidence>
<dbReference type="InterPro" id="IPR036908">
    <property type="entry name" value="RlpA-like_sf"/>
</dbReference>
<reference evidence="5 6" key="1">
    <citation type="journal article" date="2020" name="ISME J.">
        <title>Uncovering the hidden diversity of litter-decomposition mechanisms in mushroom-forming fungi.</title>
        <authorList>
            <person name="Floudas D."/>
            <person name="Bentzer J."/>
            <person name="Ahren D."/>
            <person name="Johansson T."/>
            <person name="Persson P."/>
            <person name="Tunlid A."/>
        </authorList>
    </citation>
    <scope>NUCLEOTIDE SEQUENCE [LARGE SCALE GENOMIC DNA]</scope>
    <source>
        <strain evidence="5 6">CBS 101986</strain>
    </source>
</reference>
<name>A0A8H5ES00_9AGAR</name>
<feature type="chain" id="PRO_5034979562" description="Cerato-platanin" evidence="4">
    <location>
        <begin position="20"/>
        <end position="145"/>
    </location>
</feature>
<comment type="similarity">
    <text evidence="2">Belongs to the cerato-platanin family.</text>
</comment>
<dbReference type="EMBL" id="JAACJJ010000058">
    <property type="protein sequence ID" value="KAF5310240.1"/>
    <property type="molecule type" value="Genomic_DNA"/>
</dbReference>
<dbReference type="AlphaFoldDB" id="A0A8H5ES00"/>
<evidence type="ECO:0008006" key="7">
    <source>
        <dbReference type="Google" id="ProtNLM"/>
    </source>
</evidence>
<evidence type="ECO:0000313" key="6">
    <source>
        <dbReference type="Proteomes" id="UP000567179"/>
    </source>
</evidence>
<organism evidence="5 6">
    <name type="scientific">Psilocybe cf. subviscida</name>
    <dbReference type="NCBI Taxonomy" id="2480587"/>
    <lineage>
        <taxon>Eukaryota</taxon>
        <taxon>Fungi</taxon>
        <taxon>Dikarya</taxon>
        <taxon>Basidiomycota</taxon>
        <taxon>Agaricomycotina</taxon>
        <taxon>Agaricomycetes</taxon>
        <taxon>Agaricomycetidae</taxon>
        <taxon>Agaricales</taxon>
        <taxon>Agaricineae</taxon>
        <taxon>Strophariaceae</taxon>
        <taxon>Psilocybe</taxon>
    </lineage>
</organism>
<dbReference type="Proteomes" id="UP000567179">
    <property type="component" value="Unassembled WGS sequence"/>
</dbReference>
<dbReference type="InterPro" id="IPR010829">
    <property type="entry name" value="Cerato-platanin"/>
</dbReference>